<organism evidence="5 6">
    <name type="scientific">Rhodopirellula islandica</name>
    <dbReference type="NCBI Taxonomy" id="595434"/>
    <lineage>
        <taxon>Bacteria</taxon>
        <taxon>Pseudomonadati</taxon>
        <taxon>Planctomycetota</taxon>
        <taxon>Planctomycetia</taxon>
        <taxon>Pirellulales</taxon>
        <taxon>Pirellulaceae</taxon>
        <taxon>Rhodopirellula</taxon>
    </lineage>
</organism>
<dbReference type="InterPro" id="IPR022655">
    <property type="entry name" value="DUF1553"/>
</dbReference>
<dbReference type="SUPFAM" id="SSF46626">
    <property type="entry name" value="Cytochrome c"/>
    <property type="match status" value="1"/>
</dbReference>
<gene>
    <name evidence="5" type="ORF">RISK_004890</name>
</gene>
<name>A0A0J1EBY5_RHOIS</name>
<dbReference type="GO" id="GO:0020037">
    <property type="term" value="F:heme binding"/>
    <property type="evidence" value="ECO:0007669"/>
    <property type="project" value="InterPro"/>
</dbReference>
<feature type="compositionally biased region" description="Basic and acidic residues" evidence="1">
    <location>
        <begin position="539"/>
        <end position="549"/>
    </location>
</feature>
<dbReference type="Pfam" id="PF07635">
    <property type="entry name" value="PSCyt1"/>
    <property type="match status" value="1"/>
</dbReference>
<dbReference type="GO" id="GO:0009055">
    <property type="term" value="F:electron transfer activity"/>
    <property type="evidence" value="ECO:0007669"/>
    <property type="project" value="InterPro"/>
</dbReference>
<feature type="domain" description="DUF1553" evidence="3">
    <location>
        <begin position="768"/>
        <end position="1026"/>
    </location>
</feature>
<dbReference type="InterPro" id="IPR036909">
    <property type="entry name" value="Cyt_c-like_dom_sf"/>
</dbReference>
<keyword evidence="5" id="KW-0812">Transmembrane</keyword>
<feature type="compositionally biased region" description="Basic and acidic residues" evidence="1">
    <location>
        <begin position="672"/>
        <end position="681"/>
    </location>
</feature>
<proteinExistence type="predicted"/>
<dbReference type="PATRIC" id="fig|595434.4.peg.4642"/>
<dbReference type="PANTHER" id="PTHR35889">
    <property type="entry name" value="CYCLOINULO-OLIGOSACCHARIDE FRUCTANOTRANSFERASE-RELATED"/>
    <property type="match status" value="1"/>
</dbReference>
<keyword evidence="5" id="KW-0472">Membrane</keyword>
<dbReference type="PANTHER" id="PTHR35889:SF3">
    <property type="entry name" value="F-BOX DOMAIN-CONTAINING PROTEIN"/>
    <property type="match status" value="1"/>
</dbReference>
<protein>
    <submittedName>
        <fullName evidence="5">Transmembrane protein</fullName>
    </submittedName>
</protein>
<evidence type="ECO:0000259" key="3">
    <source>
        <dbReference type="Pfam" id="PF07587"/>
    </source>
</evidence>
<evidence type="ECO:0000256" key="1">
    <source>
        <dbReference type="SAM" id="MobiDB-lite"/>
    </source>
</evidence>
<feature type="region of interest" description="Disordered" evidence="1">
    <location>
        <begin position="529"/>
        <end position="555"/>
    </location>
</feature>
<dbReference type="Pfam" id="PF07583">
    <property type="entry name" value="PSCyt2"/>
    <property type="match status" value="1"/>
</dbReference>
<feature type="region of interest" description="Disordered" evidence="1">
    <location>
        <begin position="670"/>
        <end position="696"/>
    </location>
</feature>
<sequence length="1083" mass="121209">MAAESFCLRSACCRTSLPVLLVGMVWSLGSAIRPTFADEVSFNRDIRSVLSDKCFLCHGPDESTREASLRLDLRAEAIEGGAIDPGDADASELMARITSDDPDLVMPPPGTGKTITDEERIAIQRWIDQGAIYEEHWAYVPPRVPEIPSVSNSQWCRNDIDRFVLSRLEATQRSPNQPADIATLTRRLHLDLTGLPPTLETLDQLASSDDPELLLQQLSDSMLESTSFGERWARWWLDAARYADSAGYEKDMQRNVWFYRDWVVDAMHQDMPYDQFILEQIAGDLLPGATQSQRVATGFLRNSMTNEEGGADPEQFRIEGMFDRMDVIGKAVLGITTQCAQCHTHKYDPISHHEYYEMFAALNDFHEACITVFTPEQTKQRDEVLASIEAAEKVFQREHPEWREQVAEWARSRPGNNVAWQVLHPTQVPFEGQKFNVLEDGSIVSESYAPTKVSNDFTLETHVGTITAVRLDALTHPQLPRGGPGRSIDGTGALSEFKLKITPLTKDEKGDPKPAVWVKFHRAFSDANPSRRTLKPQYRNRDPEQDKRVVGPPEYAIDGDEATAWTTDIGPGRSNQSRHIVFVPETPVTINDQAEVTFTLVQKHGGWNSDDNQNFLIGRYRVSITDAAELPASSVPTEAESVLAMDPNDWTSSQAQLAFTAWHRSLATAAPKNDDASKNDDAANSDDPSSNDDPSTTAIEKELLTLDAQVESLWQQFPQTTTQLVAQATQHPRETFVFARGDFLNPTDPVQPNAPDFLHEMPSDDAPDRLRFAKWLVSKDSPTTARAIVNRIWQAYFGRGLVSTPEDFGFQSAAPSHPQLLDYLATELMQNGWRLKHIHRLIVDSATYRQSSTVPDQAWRDDPDNQWLARGPRHRMEAEMIRDLALSVSGLLNTSVGGPSIYPPAPGFLFQPPTSYGPKIWNTSTGSDQYRRSLYVHQYRSVPYPPLQVFDAPKGDAACVRREQSNTPLQSLVLMNEPQFVDAARALAARILREASADDAQRIQVAFRWCTSREPDAEEVQILLRLLQQQRDHIADGNLNLPELLGVPAGLCQQLTGFEAAELAAWMTVSRTILNLDETITKS</sequence>
<dbReference type="EMBL" id="LECT01000041">
    <property type="protein sequence ID" value="KLU03124.1"/>
    <property type="molecule type" value="Genomic_DNA"/>
</dbReference>
<dbReference type="InterPro" id="IPR011429">
    <property type="entry name" value="Cyt_c_Planctomycete-type"/>
</dbReference>
<evidence type="ECO:0000313" key="6">
    <source>
        <dbReference type="Proteomes" id="UP000036367"/>
    </source>
</evidence>
<evidence type="ECO:0000259" key="4">
    <source>
        <dbReference type="Pfam" id="PF07635"/>
    </source>
</evidence>
<keyword evidence="6" id="KW-1185">Reference proteome</keyword>
<evidence type="ECO:0000313" key="5">
    <source>
        <dbReference type="EMBL" id="KLU03124.1"/>
    </source>
</evidence>
<comment type="caution">
    <text evidence="5">The sequence shown here is derived from an EMBL/GenBank/DDBJ whole genome shotgun (WGS) entry which is preliminary data.</text>
</comment>
<reference evidence="5" key="1">
    <citation type="submission" date="2015-05" db="EMBL/GenBank/DDBJ databases">
        <title>Permanent draft genome of Rhodopirellula islandicus K833.</title>
        <authorList>
            <person name="Kizina J."/>
            <person name="Richter M."/>
            <person name="Glockner F.O."/>
            <person name="Harder J."/>
        </authorList>
    </citation>
    <scope>NUCLEOTIDE SEQUENCE [LARGE SCALE GENOMIC DNA]</scope>
    <source>
        <strain evidence="5">K833</strain>
    </source>
</reference>
<dbReference type="InterPro" id="IPR011444">
    <property type="entry name" value="DUF1549"/>
</dbReference>
<dbReference type="Proteomes" id="UP000036367">
    <property type="component" value="Unassembled WGS sequence"/>
</dbReference>
<evidence type="ECO:0000259" key="2">
    <source>
        <dbReference type="Pfam" id="PF07583"/>
    </source>
</evidence>
<feature type="domain" description="Cytochrome C Planctomycete-type" evidence="4">
    <location>
        <begin position="54"/>
        <end position="110"/>
    </location>
</feature>
<dbReference type="Pfam" id="PF07587">
    <property type="entry name" value="PSD1"/>
    <property type="match status" value="1"/>
</dbReference>
<dbReference type="STRING" id="595434.RISK_004890"/>
<dbReference type="AlphaFoldDB" id="A0A0J1EBY5"/>
<feature type="compositionally biased region" description="Low complexity" evidence="1">
    <location>
        <begin position="685"/>
        <end position="695"/>
    </location>
</feature>
<feature type="domain" description="DUF1549" evidence="2">
    <location>
        <begin position="160"/>
        <end position="366"/>
    </location>
</feature>
<accession>A0A0J1EBY5</accession>